<dbReference type="EMBL" id="CAICTM010000082">
    <property type="protein sequence ID" value="CAB9500415.1"/>
    <property type="molecule type" value="Genomic_DNA"/>
</dbReference>
<evidence type="ECO:0000313" key="2">
    <source>
        <dbReference type="EMBL" id="CAB9500415.1"/>
    </source>
</evidence>
<evidence type="ECO:0000256" key="1">
    <source>
        <dbReference type="SAM" id="MobiDB-lite"/>
    </source>
</evidence>
<organism evidence="2 3">
    <name type="scientific">Seminavis robusta</name>
    <dbReference type="NCBI Taxonomy" id="568900"/>
    <lineage>
        <taxon>Eukaryota</taxon>
        <taxon>Sar</taxon>
        <taxon>Stramenopiles</taxon>
        <taxon>Ochrophyta</taxon>
        <taxon>Bacillariophyta</taxon>
        <taxon>Bacillariophyceae</taxon>
        <taxon>Bacillariophycidae</taxon>
        <taxon>Naviculales</taxon>
        <taxon>Naviculaceae</taxon>
        <taxon>Seminavis</taxon>
    </lineage>
</organism>
<comment type="caution">
    <text evidence="2">The sequence shown here is derived from an EMBL/GenBank/DDBJ whole genome shotgun (WGS) entry which is preliminary data.</text>
</comment>
<keyword evidence="3" id="KW-1185">Reference proteome</keyword>
<evidence type="ECO:0000313" key="3">
    <source>
        <dbReference type="Proteomes" id="UP001153069"/>
    </source>
</evidence>
<proteinExistence type="predicted"/>
<dbReference type="AlphaFoldDB" id="A0A9N8DEQ1"/>
<sequence length="629" mass="71186">MLQQLLRNQGSYWYLPDDTGINNNEYTARIAPIRWQSDAPPHVSSSPSPSCLPVIDRVIKAAREKTLKATRSKPDETLSVEAAKQLQTDYTTWPSTIWDTNLNDSDGEIVFDFPNGSSDSDDGDCNEVLLVNGDCTKSVDTLETDEETTSIPSPSSLLEGHNTWEQQELDLSDIPVEHDLSYFDSPLRGPLAPDKLGEQRESPITAFSANLVGHTLDPERPCHAHDGSFNSFDFSSLIVAESDSTDSGEFVQQQQPAIPIPPKLKNPVKRLRFADEEGKQMEVVHLIDAHDYYHDPAQRRILFLLLLPEERTFEFVHAEYCIEARLPISSLLRQLPKMAKDSKIMKQTYHGLCKATGGAELINALAIQDYRLNTDEIIVAVPKGYTGKCIYDIAKGLVENKKVLRAVKRTHRREHVLHRFKQDQGFVEKQRDRFNRWKHGDEPIETGDDDVSTSNRSRGKSKSSKHSSDAGTKVELEVSVEFRRSIERSMRRFSHPLTLERSINSEDDGARRRINDRVPFQRLSDGDELEEDNKQTPKENLPSFRSVVGSRSPPRTRSPRTTGPAIVVGPPQKSLLQRKKLFQRKESPTKPRNIVDEPCQEQAGKSNWARRFAKKLKIGGKRMKNFVAS</sequence>
<reference evidence="2" key="1">
    <citation type="submission" date="2020-06" db="EMBL/GenBank/DDBJ databases">
        <authorList>
            <consortium name="Plant Systems Biology data submission"/>
        </authorList>
    </citation>
    <scope>NUCLEOTIDE SEQUENCE</scope>
    <source>
        <strain evidence="2">D6</strain>
    </source>
</reference>
<name>A0A9N8DEQ1_9STRA</name>
<feature type="region of interest" description="Disordered" evidence="1">
    <location>
        <begin position="508"/>
        <end position="578"/>
    </location>
</feature>
<feature type="region of interest" description="Disordered" evidence="1">
    <location>
        <begin position="437"/>
        <end position="473"/>
    </location>
</feature>
<dbReference type="OrthoDB" id="10670867at2759"/>
<feature type="compositionally biased region" description="Low complexity" evidence="1">
    <location>
        <begin position="542"/>
        <end position="564"/>
    </location>
</feature>
<protein>
    <submittedName>
        <fullName evidence="2">Uncharacterized protein</fullName>
    </submittedName>
</protein>
<gene>
    <name evidence="2" type="ORF">SEMRO_83_G044380.1</name>
</gene>
<accession>A0A9N8DEQ1</accession>
<dbReference type="Proteomes" id="UP001153069">
    <property type="component" value="Unassembled WGS sequence"/>
</dbReference>